<feature type="compositionally biased region" description="Pro residues" evidence="1">
    <location>
        <begin position="71"/>
        <end position="88"/>
    </location>
</feature>
<proteinExistence type="predicted"/>
<name>A0A1C6STL7_9ACTN</name>
<organism evidence="2 3">
    <name type="scientific">Micromonospora nigra</name>
    <dbReference type="NCBI Taxonomy" id="145857"/>
    <lineage>
        <taxon>Bacteria</taxon>
        <taxon>Bacillati</taxon>
        <taxon>Actinomycetota</taxon>
        <taxon>Actinomycetes</taxon>
        <taxon>Micromonosporales</taxon>
        <taxon>Micromonosporaceae</taxon>
        <taxon>Micromonospora</taxon>
    </lineage>
</organism>
<evidence type="ECO:0000313" key="2">
    <source>
        <dbReference type="EMBL" id="SCL32860.1"/>
    </source>
</evidence>
<protein>
    <submittedName>
        <fullName evidence="2">Uncharacterized protein</fullName>
    </submittedName>
</protein>
<keyword evidence="3" id="KW-1185">Reference proteome</keyword>
<dbReference type="AlphaFoldDB" id="A0A1C6STL7"/>
<accession>A0A1C6STL7</accession>
<evidence type="ECO:0000313" key="3">
    <source>
        <dbReference type="Proteomes" id="UP000199699"/>
    </source>
</evidence>
<sequence>MEMTTAGKLTPGTRVYVTMDLHTPAAFASGPDGGRAAVVTANEKAGRRRLIRTDLGDIEAGATTKVVLAPPVDPDPTPDPDPVPPPAAPETATVTATVNLDAAGRLTADSRVTVCERSTVVPKHAGYTPDGMQPVPGAALAPVRLRAALTELGYEPASRWTLKDGTAVCQVRPAA</sequence>
<dbReference type="OrthoDB" id="9993103at2"/>
<dbReference type="EMBL" id="FMHT01000003">
    <property type="protein sequence ID" value="SCL32860.1"/>
    <property type="molecule type" value="Genomic_DNA"/>
</dbReference>
<reference evidence="2 3" key="1">
    <citation type="submission" date="2016-06" db="EMBL/GenBank/DDBJ databases">
        <authorList>
            <person name="Kjaerup R.B."/>
            <person name="Dalgaard T.S."/>
            <person name="Juul-Madsen H.R."/>
        </authorList>
    </citation>
    <scope>NUCLEOTIDE SEQUENCE [LARGE SCALE GENOMIC DNA]</scope>
    <source>
        <strain evidence="2 3">DSM 43818</strain>
    </source>
</reference>
<gene>
    <name evidence="2" type="ORF">GA0070616_4573</name>
</gene>
<dbReference type="STRING" id="145857.GA0070616_4573"/>
<evidence type="ECO:0000256" key="1">
    <source>
        <dbReference type="SAM" id="MobiDB-lite"/>
    </source>
</evidence>
<dbReference type="RefSeq" id="WP_091086738.1">
    <property type="nucleotide sequence ID" value="NZ_FMHT01000003.1"/>
</dbReference>
<dbReference type="Proteomes" id="UP000199699">
    <property type="component" value="Unassembled WGS sequence"/>
</dbReference>
<feature type="region of interest" description="Disordered" evidence="1">
    <location>
        <begin position="68"/>
        <end position="90"/>
    </location>
</feature>